<dbReference type="EMBL" id="FWFX01000008">
    <property type="protein sequence ID" value="SLN54393.1"/>
    <property type="molecule type" value="Genomic_DNA"/>
</dbReference>
<evidence type="ECO:0000256" key="2">
    <source>
        <dbReference type="ARBA" id="ARBA00023180"/>
    </source>
</evidence>
<sequence length="281" mass="32426">MFPDYVIIGAMKCGTSTLAAQLGQQDGIFMTDPKEPNFFSDDNQYARGIDTYRDLFKPAASGDLLGEASTHYTKLPTYPETLPRMLQHLEQPKLIYMIRNPIPRLISHYIHEWSMGVYPDDIETSLAKHPEMIEYGRYGHQIKPYADAFGAENIHLTSLESMKKSPQCMLEDVCQFLGYKNRPMWHDEQTQMNSSAERIRKFPLHGLLFDNPVARAARRNLVPQGIRDRIKQSRQMMDRPQLSESNVARLQDIYAKDRDTLALIFPDHPILNLCYPFLSNE</sequence>
<organism evidence="4 5">
    <name type="scientific">Roseovarius albus</name>
    <dbReference type="NCBI Taxonomy" id="1247867"/>
    <lineage>
        <taxon>Bacteria</taxon>
        <taxon>Pseudomonadati</taxon>
        <taxon>Pseudomonadota</taxon>
        <taxon>Alphaproteobacteria</taxon>
        <taxon>Rhodobacterales</taxon>
        <taxon>Roseobacteraceae</taxon>
        <taxon>Roseovarius</taxon>
    </lineage>
</organism>
<keyword evidence="1 4" id="KW-0808">Transferase</keyword>
<accession>A0A1X6ZL64</accession>
<dbReference type="RefSeq" id="WP_234999523.1">
    <property type="nucleotide sequence ID" value="NZ_FWFX01000008.1"/>
</dbReference>
<dbReference type="PANTHER" id="PTHR10605">
    <property type="entry name" value="HEPARAN SULFATE SULFOTRANSFERASE"/>
    <property type="match status" value="1"/>
</dbReference>
<protein>
    <submittedName>
        <fullName evidence="4">Sulfotransferase domain protein</fullName>
    </submittedName>
</protein>
<keyword evidence="5" id="KW-1185">Reference proteome</keyword>
<dbReference type="Gene3D" id="3.40.50.300">
    <property type="entry name" value="P-loop containing nucleotide triphosphate hydrolases"/>
    <property type="match status" value="1"/>
</dbReference>
<name>A0A1X6ZL64_9RHOB</name>
<reference evidence="4 5" key="1">
    <citation type="submission" date="2017-03" db="EMBL/GenBank/DDBJ databases">
        <authorList>
            <person name="Afonso C.L."/>
            <person name="Miller P.J."/>
            <person name="Scott M.A."/>
            <person name="Spackman E."/>
            <person name="Goraichik I."/>
            <person name="Dimitrov K.M."/>
            <person name="Suarez D.L."/>
            <person name="Swayne D.E."/>
        </authorList>
    </citation>
    <scope>NUCLEOTIDE SEQUENCE [LARGE SCALE GENOMIC DNA]</scope>
    <source>
        <strain evidence="4 5">CECT 7450</strain>
    </source>
</reference>
<evidence type="ECO:0000256" key="1">
    <source>
        <dbReference type="ARBA" id="ARBA00022679"/>
    </source>
</evidence>
<dbReference type="InterPro" id="IPR027417">
    <property type="entry name" value="P-loop_NTPase"/>
</dbReference>
<evidence type="ECO:0000259" key="3">
    <source>
        <dbReference type="Pfam" id="PF00685"/>
    </source>
</evidence>
<evidence type="ECO:0000313" key="4">
    <source>
        <dbReference type="EMBL" id="SLN54393.1"/>
    </source>
</evidence>
<feature type="domain" description="Sulfotransferase" evidence="3">
    <location>
        <begin position="3"/>
        <end position="187"/>
    </location>
</feature>
<dbReference type="GO" id="GO:0008146">
    <property type="term" value="F:sulfotransferase activity"/>
    <property type="evidence" value="ECO:0007669"/>
    <property type="project" value="InterPro"/>
</dbReference>
<gene>
    <name evidence="4" type="ORF">ROA7450_02805</name>
</gene>
<dbReference type="AlphaFoldDB" id="A0A1X6ZL64"/>
<dbReference type="PANTHER" id="PTHR10605:SF56">
    <property type="entry name" value="BIFUNCTIONAL HEPARAN SULFATE N-DEACETYLASE_N-SULFOTRANSFERASE"/>
    <property type="match status" value="1"/>
</dbReference>
<dbReference type="InterPro" id="IPR037359">
    <property type="entry name" value="NST/OST"/>
</dbReference>
<proteinExistence type="predicted"/>
<dbReference type="Proteomes" id="UP000193061">
    <property type="component" value="Unassembled WGS sequence"/>
</dbReference>
<evidence type="ECO:0000313" key="5">
    <source>
        <dbReference type="Proteomes" id="UP000193061"/>
    </source>
</evidence>
<dbReference type="Pfam" id="PF00685">
    <property type="entry name" value="Sulfotransfer_1"/>
    <property type="match status" value="1"/>
</dbReference>
<dbReference type="InterPro" id="IPR000863">
    <property type="entry name" value="Sulfotransferase_dom"/>
</dbReference>
<dbReference type="SUPFAM" id="SSF52540">
    <property type="entry name" value="P-loop containing nucleoside triphosphate hydrolases"/>
    <property type="match status" value="1"/>
</dbReference>
<keyword evidence="2" id="KW-0325">Glycoprotein</keyword>